<reference evidence="2" key="1">
    <citation type="journal article" date="2020" name="Cell">
        <title>Large-Scale Comparative Analyses of Tick Genomes Elucidate Their Genetic Diversity and Vector Capacities.</title>
        <authorList>
            <consortium name="Tick Genome and Microbiome Consortium (TIGMIC)"/>
            <person name="Jia N."/>
            <person name="Wang J."/>
            <person name="Shi W."/>
            <person name="Du L."/>
            <person name="Sun Y."/>
            <person name="Zhan W."/>
            <person name="Jiang J.F."/>
            <person name="Wang Q."/>
            <person name="Zhang B."/>
            <person name="Ji P."/>
            <person name="Bell-Sakyi L."/>
            <person name="Cui X.M."/>
            <person name="Yuan T.T."/>
            <person name="Jiang B.G."/>
            <person name="Yang W.F."/>
            <person name="Lam T.T."/>
            <person name="Chang Q.C."/>
            <person name="Ding S.J."/>
            <person name="Wang X.J."/>
            <person name="Zhu J.G."/>
            <person name="Ruan X.D."/>
            <person name="Zhao L."/>
            <person name="Wei J.T."/>
            <person name="Ye R.Z."/>
            <person name="Que T.C."/>
            <person name="Du C.H."/>
            <person name="Zhou Y.H."/>
            <person name="Cheng J.X."/>
            <person name="Dai P.F."/>
            <person name="Guo W.B."/>
            <person name="Han X.H."/>
            <person name="Huang E.J."/>
            <person name="Li L.F."/>
            <person name="Wei W."/>
            <person name="Gao Y.C."/>
            <person name="Liu J.Z."/>
            <person name="Shao H.Z."/>
            <person name="Wang X."/>
            <person name="Wang C.C."/>
            <person name="Yang T.C."/>
            <person name="Huo Q.B."/>
            <person name="Li W."/>
            <person name="Chen H.Y."/>
            <person name="Chen S.E."/>
            <person name="Zhou L.G."/>
            <person name="Ni X.B."/>
            <person name="Tian J.H."/>
            <person name="Sheng Y."/>
            <person name="Liu T."/>
            <person name="Pan Y.S."/>
            <person name="Xia L.Y."/>
            <person name="Li J."/>
            <person name="Zhao F."/>
            <person name="Cao W.C."/>
        </authorList>
    </citation>
    <scope>NUCLEOTIDE SEQUENCE</scope>
    <source>
        <strain evidence="2">Rmic-2018</strain>
    </source>
</reference>
<evidence type="ECO:0000313" key="3">
    <source>
        <dbReference type="Proteomes" id="UP000821866"/>
    </source>
</evidence>
<proteinExistence type="predicted"/>
<dbReference type="EMBL" id="JABSTU010000010">
    <property type="protein sequence ID" value="KAH8019954.1"/>
    <property type="molecule type" value="Genomic_DNA"/>
</dbReference>
<evidence type="ECO:0000313" key="2">
    <source>
        <dbReference type="EMBL" id="KAH8019954.1"/>
    </source>
</evidence>
<keyword evidence="3" id="KW-1185">Reference proteome</keyword>
<evidence type="ECO:0000256" key="1">
    <source>
        <dbReference type="SAM" id="MobiDB-lite"/>
    </source>
</evidence>
<name>A0A9J6DD82_RHIMP</name>
<dbReference type="AlphaFoldDB" id="A0A9J6DD82"/>
<comment type="caution">
    <text evidence="2">The sequence shown here is derived from an EMBL/GenBank/DDBJ whole genome shotgun (WGS) entry which is preliminary data.</text>
</comment>
<reference evidence="2" key="2">
    <citation type="submission" date="2021-09" db="EMBL/GenBank/DDBJ databases">
        <authorList>
            <person name="Jia N."/>
            <person name="Wang J."/>
            <person name="Shi W."/>
            <person name="Du L."/>
            <person name="Sun Y."/>
            <person name="Zhan W."/>
            <person name="Jiang J."/>
            <person name="Wang Q."/>
            <person name="Zhang B."/>
            <person name="Ji P."/>
            <person name="Sakyi L.B."/>
            <person name="Cui X."/>
            <person name="Yuan T."/>
            <person name="Jiang B."/>
            <person name="Yang W."/>
            <person name="Lam T.T.-Y."/>
            <person name="Chang Q."/>
            <person name="Ding S."/>
            <person name="Wang X."/>
            <person name="Zhu J."/>
            <person name="Ruan X."/>
            <person name="Zhao L."/>
            <person name="Wei J."/>
            <person name="Que T."/>
            <person name="Du C."/>
            <person name="Cheng J."/>
            <person name="Dai P."/>
            <person name="Han X."/>
            <person name="Huang E."/>
            <person name="Gao Y."/>
            <person name="Liu J."/>
            <person name="Shao H."/>
            <person name="Ye R."/>
            <person name="Li L."/>
            <person name="Wei W."/>
            <person name="Wang X."/>
            <person name="Wang C."/>
            <person name="Huo Q."/>
            <person name="Li W."/>
            <person name="Guo W."/>
            <person name="Chen H."/>
            <person name="Chen S."/>
            <person name="Zhou L."/>
            <person name="Zhou L."/>
            <person name="Ni X."/>
            <person name="Tian J."/>
            <person name="Zhou Y."/>
            <person name="Sheng Y."/>
            <person name="Liu T."/>
            <person name="Pan Y."/>
            <person name="Xia L."/>
            <person name="Li J."/>
            <person name="Zhao F."/>
            <person name="Cao W."/>
        </authorList>
    </citation>
    <scope>NUCLEOTIDE SEQUENCE</scope>
    <source>
        <strain evidence="2">Rmic-2018</strain>
        <tissue evidence="2">Larvae</tissue>
    </source>
</reference>
<protein>
    <submittedName>
        <fullName evidence="2">Uncharacterized protein</fullName>
    </submittedName>
</protein>
<feature type="region of interest" description="Disordered" evidence="1">
    <location>
        <begin position="115"/>
        <end position="148"/>
    </location>
</feature>
<dbReference type="Proteomes" id="UP000821866">
    <property type="component" value="Chromosome 8"/>
</dbReference>
<gene>
    <name evidence="2" type="ORF">HPB51_023619</name>
</gene>
<organism evidence="2 3">
    <name type="scientific">Rhipicephalus microplus</name>
    <name type="common">Cattle tick</name>
    <name type="synonym">Boophilus microplus</name>
    <dbReference type="NCBI Taxonomy" id="6941"/>
    <lineage>
        <taxon>Eukaryota</taxon>
        <taxon>Metazoa</taxon>
        <taxon>Ecdysozoa</taxon>
        <taxon>Arthropoda</taxon>
        <taxon>Chelicerata</taxon>
        <taxon>Arachnida</taxon>
        <taxon>Acari</taxon>
        <taxon>Parasitiformes</taxon>
        <taxon>Ixodida</taxon>
        <taxon>Ixodoidea</taxon>
        <taxon>Ixodidae</taxon>
        <taxon>Rhipicephalinae</taxon>
        <taxon>Rhipicephalus</taxon>
        <taxon>Boophilus</taxon>
    </lineage>
</organism>
<accession>A0A9J6DD82</accession>
<sequence length="192" mass="20694">MELLVLRDVKIRFEYLGVWVKRVRVLGFRADGNDMALQQGLGNYRKVLELRFEHVPDFEGVLNSIRVVCLQIATTVFNLIQLSNIVIQSCKAQTRSSAAPPVASSCSHWQVSGVADGQEAAPKDAEGYTLPQPEPIGEGALGGEKREAGLELTELPTFPAASSAGAPVTNLADAPAVEEEDGDTMDCSLVLR</sequence>